<dbReference type="EMBL" id="JACGXL010000005">
    <property type="protein sequence ID" value="MBA8888909.1"/>
    <property type="molecule type" value="Genomic_DNA"/>
</dbReference>
<dbReference type="RefSeq" id="WP_182531954.1">
    <property type="nucleotide sequence ID" value="NZ_JACGXL010000005.1"/>
</dbReference>
<comment type="caution">
    <text evidence="2">The sequence shown here is derived from an EMBL/GenBank/DDBJ whole genome shotgun (WGS) entry which is preliminary data.</text>
</comment>
<name>A0A839F521_9GAMM</name>
<gene>
    <name evidence="2" type="ORF">FHW12_003145</name>
</gene>
<sequence length="166" mass="18632">MSTSERVATAALIVSLLSFIVSLCALINNILVARRDRIVLVVTCSFFSITERGPVVALKIANHGRRSASVAIMHWYSGGHLTEEGSVRLGEHESVVVPIALEHVLRDFEGNVAELIDVWFVDDLDKEYRARNTVDDIEQLLSLHRKQASPLKFEVPIWGSLRRDRD</sequence>
<evidence type="ECO:0000256" key="1">
    <source>
        <dbReference type="SAM" id="Phobius"/>
    </source>
</evidence>
<protein>
    <submittedName>
        <fullName evidence="2">Uncharacterized protein</fullName>
    </submittedName>
</protein>
<evidence type="ECO:0000313" key="3">
    <source>
        <dbReference type="Proteomes" id="UP000550401"/>
    </source>
</evidence>
<dbReference type="AlphaFoldDB" id="A0A839F521"/>
<keyword evidence="1" id="KW-0812">Transmembrane</keyword>
<proteinExistence type="predicted"/>
<reference evidence="2 3" key="1">
    <citation type="submission" date="2020-07" db="EMBL/GenBank/DDBJ databases">
        <title>Genomic Encyclopedia of Type Strains, Phase IV (KMG-V): Genome sequencing to study the core and pangenomes of soil and plant-associated prokaryotes.</title>
        <authorList>
            <person name="Whitman W."/>
        </authorList>
    </citation>
    <scope>NUCLEOTIDE SEQUENCE [LARGE SCALE GENOMIC DNA]</scope>
    <source>
        <strain evidence="2 3">RH2WT43</strain>
    </source>
</reference>
<keyword evidence="1" id="KW-0472">Membrane</keyword>
<feature type="transmembrane region" description="Helical" evidence="1">
    <location>
        <begin position="6"/>
        <end position="27"/>
    </location>
</feature>
<organism evidence="2 3">
    <name type="scientific">Dokdonella fugitiva</name>
    <dbReference type="NCBI Taxonomy" id="328517"/>
    <lineage>
        <taxon>Bacteria</taxon>
        <taxon>Pseudomonadati</taxon>
        <taxon>Pseudomonadota</taxon>
        <taxon>Gammaproteobacteria</taxon>
        <taxon>Lysobacterales</taxon>
        <taxon>Rhodanobacteraceae</taxon>
        <taxon>Dokdonella</taxon>
    </lineage>
</organism>
<keyword evidence="1" id="KW-1133">Transmembrane helix</keyword>
<accession>A0A839F521</accession>
<keyword evidence="3" id="KW-1185">Reference proteome</keyword>
<evidence type="ECO:0000313" key="2">
    <source>
        <dbReference type="EMBL" id="MBA8888909.1"/>
    </source>
</evidence>
<dbReference type="Proteomes" id="UP000550401">
    <property type="component" value="Unassembled WGS sequence"/>
</dbReference>